<keyword evidence="4" id="KW-1185">Reference proteome</keyword>
<proteinExistence type="predicted"/>
<dbReference type="OrthoDB" id="9771302at2"/>
<comment type="caution">
    <text evidence="3">The sequence shown here is derived from an EMBL/GenBank/DDBJ whole genome shotgun (WGS) entry which is preliminary data.</text>
</comment>
<accession>A0A0J7AAM5</accession>
<evidence type="ECO:0000313" key="3">
    <source>
        <dbReference type="EMBL" id="KMO94341.1"/>
    </source>
</evidence>
<dbReference type="InterPro" id="IPR051164">
    <property type="entry name" value="NmrA-like_oxidored"/>
</dbReference>
<dbReference type="Proteomes" id="UP000035932">
    <property type="component" value="Unassembled WGS sequence"/>
</dbReference>
<dbReference type="PANTHER" id="PTHR42748">
    <property type="entry name" value="NITROGEN METABOLITE REPRESSION PROTEIN NMRA FAMILY MEMBER"/>
    <property type="match status" value="1"/>
</dbReference>
<evidence type="ECO:0000259" key="2">
    <source>
        <dbReference type="Pfam" id="PF13460"/>
    </source>
</evidence>
<feature type="domain" description="NAD(P)-binding" evidence="2">
    <location>
        <begin position="7"/>
        <end position="134"/>
    </location>
</feature>
<reference evidence="3 4" key="1">
    <citation type="submission" date="2015-06" db="EMBL/GenBank/DDBJ databases">
        <title>Recapitulation of the evolution of biosynthetic gene clusters reveals hidden chemical diversity on bacterial genomes.</title>
        <authorList>
            <person name="Cruz-Morales P."/>
            <person name="Martinez-Guerrero C."/>
            <person name="Morales-Escalante M.A."/>
            <person name="Yanez-Guerra L.A."/>
            <person name="Kopp J.F."/>
            <person name="Feldmann J."/>
            <person name="Ramos-Aboites H.E."/>
            <person name="Barona-Gomez F."/>
        </authorList>
    </citation>
    <scope>NUCLEOTIDE SEQUENCE [LARGE SCALE GENOMIC DNA]</scope>
    <source>
        <strain evidence="3 4">ATCC 31245</strain>
    </source>
</reference>
<organism evidence="3 4">
    <name type="scientific">Streptomyces roseus</name>
    <dbReference type="NCBI Taxonomy" id="66430"/>
    <lineage>
        <taxon>Bacteria</taxon>
        <taxon>Bacillati</taxon>
        <taxon>Actinomycetota</taxon>
        <taxon>Actinomycetes</taxon>
        <taxon>Kitasatosporales</taxon>
        <taxon>Streptomycetaceae</taxon>
        <taxon>Streptomyces</taxon>
    </lineage>
</organism>
<dbReference type="InterPro" id="IPR036291">
    <property type="entry name" value="NAD(P)-bd_dom_sf"/>
</dbReference>
<sequence>MKITVIGGTGLIGSQLVSALRALGHEVVPASPSTGVDLLTGAGLDEALADADTVVNVSNSPTFDEASPEFFRTTMNNLLAAGERAGVGHQVILSIVGVDQVPQLDYYRAKTLQEDILKQGPTPYSIVRATQFFEFMDAVLSWTADENTVRLPSTPVQPMAAADVVAALAAAATGAPLGGTVDVAGPDVFALDELGRLTLSARQDPRTVVTDEQAGLFAAVEGDVLTGGPGARLAPTSYKDWLGAKR</sequence>
<dbReference type="AlphaFoldDB" id="A0A0J7AAM5"/>
<dbReference type="PANTHER" id="PTHR42748:SF3">
    <property type="entry name" value="BLL4366 PROTEIN"/>
    <property type="match status" value="1"/>
</dbReference>
<name>A0A0J7AAM5_9ACTN</name>
<gene>
    <name evidence="3" type="ORF">ACS04_29830</name>
</gene>
<dbReference type="Gene3D" id="3.40.50.720">
    <property type="entry name" value="NAD(P)-binding Rossmann-like Domain"/>
    <property type="match status" value="1"/>
</dbReference>
<dbReference type="RefSeq" id="WP_048479924.1">
    <property type="nucleotide sequence ID" value="NZ_JBIRUD010000001.1"/>
</dbReference>
<evidence type="ECO:0000313" key="4">
    <source>
        <dbReference type="Proteomes" id="UP000035932"/>
    </source>
</evidence>
<protein>
    <submittedName>
        <fullName evidence="3">LysR family transcriptional regulator</fullName>
    </submittedName>
</protein>
<dbReference type="SUPFAM" id="SSF51735">
    <property type="entry name" value="NAD(P)-binding Rossmann-fold domains"/>
    <property type="match status" value="1"/>
</dbReference>
<evidence type="ECO:0000256" key="1">
    <source>
        <dbReference type="ARBA" id="ARBA00022857"/>
    </source>
</evidence>
<dbReference type="EMBL" id="LFML01000131">
    <property type="protein sequence ID" value="KMO94341.1"/>
    <property type="molecule type" value="Genomic_DNA"/>
</dbReference>
<dbReference type="Pfam" id="PF13460">
    <property type="entry name" value="NAD_binding_10"/>
    <property type="match status" value="1"/>
</dbReference>
<dbReference type="PATRIC" id="fig|66430.4.peg.1919"/>
<keyword evidence="1" id="KW-0521">NADP</keyword>
<dbReference type="STRING" id="66430.ACS04_29830"/>
<dbReference type="InterPro" id="IPR016040">
    <property type="entry name" value="NAD(P)-bd_dom"/>
</dbReference>